<protein>
    <submittedName>
        <fullName evidence="1">Uncharacterized protein</fullName>
    </submittedName>
</protein>
<dbReference type="HOGENOM" id="CLU_3310564_0_0_6"/>
<sequence>MCLSLYKKARGEISRLHIMLVKRSIYCKISPLILMIEVS</sequence>
<dbReference type="KEGG" id="hdu:HD_0727"/>
<proteinExistence type="predicted"/>
<gene>
    <name evidence="1" type="ordered locus">HD_0727</name>
</gene>
<dbReference type="AlphaFoldDB" id="Q7VN55"/>
<dbReference type="Proteomes" id="UP000001022">
    <property type="component" value="Chromosome"/>
</dbReference>
<evidence type="ECO:0000313" key="2">
    <source>
        <dbReference type="Proteomes" id="UP000001022"/>
    </source>
</evidence>
<accession>Q7VN55</accession>
<dbReference type="EMBL" id="AE017143">
    <property type="protein sequence ID" value="AAP95640.1"/>
    <property type="molecule type" value="Genomic_DNA"/>
</dbReference>
<reference evidence="2" key="1">
    <citation type="submission" date="2003-06" db="EMBL/GenBank/DDBJ databases">
        <title>The complete genome sequence of Haemophilus ducreyi.</title>
        <authorList>
            <person name="Munson R.S. Jr."/>
            <person name="Ray W.C."/>
            <person name="Mahairas G."/>
            <person name="Sabo P."/>
            <person name="Mungur R."/>
            <person name="Johnson L."/>
            <person name="Nguyen D."/>
            <person name="Wang J."/>
            <person name="Forst C."/>
            <person name="Hood L."/>
        </authorList>
    </citation>
    <scope>NUCLEOTIDE SEQUENCE [LARGE SCALE GENOMIC DNA]</scope>
    <source>
        <strain evidence="2">35000HP / ATCC 700724</strain>
    </source>
</reference>
<name>Q7VN55_HAEDU</name>
<keyword evidence="2" id="KW-1185">Reference proteome</keyword>
<evidence type="ECO:0000313" key="1">
    <source>
        <dbReference type="EMBL" id="AAP95640.1"/>
    </source>
</evidence>
<organism evidence="1 2">
    <name type="scientific">Haemophilus ducreyi (strain 35000HP / ATCC 700724)</name>
    <dbReference type="NCBI Taxonomy" id="233412"/>
    <lineage>
        <taxon>Bacteria</taxon>
        <taxon>Pseudomonadati</taxon>
        <taxon>Pseudomonadota</taxon>
        <taxon>Gammaproteobacteria</taxon>
        <taxon>Pasteurellales</taxon>
        <taxon>Pasteurellaceae</taxon>
        <taxon>Haemophilus</taxon>
    </lineage>
</organism>